<gene>
    <name evidence="4" type="ORF">GCM10022247_13110</name>
</gene>
<dbReference type="InterPro" id="IPR050491">
    <property type="entry name" value="AmpC-like"/>
</dbReference>
<keyword evidence="4" id="KW-0378">Hydrolase</keyword>
<reference evidence="5" key="1">
    <citation type="journal article" date="2019" name="Int. J. Syst. Evol. Microbiol.">
        <title>The Global Catalogue of Microorganisms (GCM) 10K type strain sequencing project: providing services to taxonomists for standard genome sequencing and annotation.</title>
        <authorList>
            <consortium name="The Broad Institute Genomics Platform"/>
            <consortium name="The Broad Institute Genome Sequencing Center for Infectious Disease"/>
            <person name="Wu L."/>
            <person name="Ma J."/>
        </authorList>
    </citation>
    <scope>NUCLEOTIDE SEQUENCE [LARGE SCALE GENOMIC DNA]</scope>
    <source>
        <strain evidence="5">JCM 17342</strain>
    </source>
</reference>
<dbReference type="GO" id="GO:0016787">
    <property type="term" value="F:hydrolase activity"/>
    <property type="evidence" value="ECO:0007669"/>
    <property type="project" value="UniProtKB-KW"/>
</dbReference>
<keyword evidence="5" id="KW-1185">Reference proteome</keyword>
<dbReference type="InterPro" id="IPR012338">
    <property type="entry name" value="Beta-lactam/transpept-like"/>
</dbReference>
<dbReference type="Proteomes" id="UP001501747">
    <property type="component" value="Unassembled WGS sequence"/>
</dbReference>
<organism evidence="4 5">
    <name type="scientific">Allokutzneria multivorans</name>
    <dbReference type="NCBI Taxonomy" id="1142134"/>
    <lineage>
        <taxon>Bacteria</taxon>
        <taxon>Bacillati</taxon>
        <taxon>Actinomycetota</taxon>
        <taxon>Actinomycetes</taxon>
        <taxon>Pseudonocardiales</taxon>
        <taxon>Pseudonocardiaceae</taxon>
        <taxon>Allokutzneria</taxon>
    </lineage>
</organism>
<accession>A0ABP7RAV3</accession>
<dbReference type="Gene3D" id="3.40.710.10">
    <property type="entry name" value="DD-peptidase/beta-lactamase superfamily"/>
    <property type="match status" value="1"/>
</dbReference>
<dbReference type="InterPro" id="IPR001466">
    <property type="entry name" value="Beta-lactam-related"/>
</dbReference>
<evidence type="ECO:0000259" key="3">
    <source>
        <dbReference type="Pfam" id="PF00144"/>
    </source>
</evidence>
<comment type="caution">
    <text evidence="4">The sequence shown here is derived from an EMBL/GenBank/DDBJ whole genome shotgun (WGS) entry which is preliminary data.</text>
</comment>
<evidence type="ECO:0000256" key="1">
    <source>
        <dbReference type="ARBA" id="ARBA00004370"/>
    </source>
</evidence>
<evidence type="ECO:0000313" key="4">
    <source>
        <dbReference type="EMBL" id="GAA3994738.1"/>
    </source>
</evidence>
<protein>
    <submittedName>
        <fullName evidence="4">Serine hydrolase domain-containing protein</fullName>
    </submittedName>
</protein>
<evidence type="ECO:0000256" key="2">
    <source>
        <dbReference type="ARBA" id="ARBA00023136"/>
    </source>
</evidence>
<feature type="domain" description="Beta-lactamase-related" evidence="3">
    <location>
        <begin position="16"/>
        <end position="316"/>
    </location>
</feature>
<proteinExistence type="predicted"/>
<keyword evidence="2" id="KW-0472">Membrane</keyword>
<sequence length="335" mass="35572">MTYADVSSLAASNDFSGVISVSRGDSVEFAEAYGFAHRGYGIPNELDTRFAIASGTKGLTALAVMSLVADGTLSLSTTARSLLGDDLPLIDSAVTVEHLLAHRSGIGDYFDEDAGGDINDYVLPVPVHALATTSDFLAVLDGFPTKFAPGTDLSYCNGGYVVLALIAERASGIPFHDLVLSRVCKPANMSDTEFLRSDSLPGRTALGYLAATGLRTNVHHLPVRGNGDGGIYSTAADFRAFWPAFFSGRIVPPAVVAEMVRPRSSNSYLRCGLGFWMHLTRDVLQLEGYDAGVSFRSAHDPATGLTYTVISNTSDGAWPIARALNELLLDPSPSR</sequence>
<dbReference type="PANTHER" id="PTHR46825:SF11">
    <property type="entry name" value="PENICILLIN-BINDING PROTEIN 4"/>
    <property type="match status" value="1"/>
</dbReference>
<evidence type="ECO:0000313" key="5">
    <source>
        <dbReference type="Proteomes" id="UP001501747"/>
    </source>
</evidence>
<name>A0ABP7RAV3_9PSEU</name>
<dbReference type="SUPFAM" id="SSF56601">
    <property type="entry name" value="beta-lactamase/transpeptidase-like"/>
    <property type="match status" value="1"/>
</dbReference>
<comment type="subcellular location">
    <subcellularLocation>
        <location evidence="1">Membrane</location>
    </subcellularLocation>
</comment>
<dbReference type="Pfam" id="PF00144">
    <property type="entry name" value="Beta-lactamase"/>
    <property type="match status" value="1"/>
</dbReference>
<dbReference type="PANTHER" id="PTHR46825">
    <property type="entry name" value="D-ALANYL-D-ALANINE-CARBOXYPEPTIDASE/ENDOPEPTIDASE AMPH"/>
    <property type="match status" value="1"/>
</dbReference>
<dbReference type="RefSeq" id="WP_344871656.1">
    <property type="nucleotide sequence ID" value="NZ_BAABAL010000005.1"/>
</dbReference>
<dbReference type="EMBL" id="BAABAL010000005">
    <property type="protein sequence ID" value="GAA3994738.1"/>
    <property type="molecule type" value="Genomic_DNA"/>
</dbReference>